<dbReference type="GO" id="GO:0097367">
    <property type="term" value="F:carbohydrate derivative binding"/>
    <property type="evidence" value="ECO:0007669"/>
    <property type="project" value="InterPro"/>
</dbReference>
<evidence type="ECO:0000313" key="5">
    <source>
        <dbReference type="Proteomes" id="UP000386847"/>
    </source>
</evidence>
<evidence type="ECO:0000256" key="2">
    <source>
        <dbReference type="ARBA" id="ARBA00023235"/>
    </source>
</evidence>
<dbReference type="GO" id="GO:1901135">
    <property type="term" value="P:carbohydrate derivative metabolic process"/>
    <property type="evidence" value="ECO:0007669"/>
    <property type="project" value="InterPro"/>
</dbReference>
<dbReference type="Proteomes" id="UP000386847">
    <property type="component" value="Chromosome"/>
</dbReference>
<keyword evidence="2" id="KW-0413">Isomerase</keyword>
<organism evidence="4 5">
    <name type="scientific">Raineyella fluvialis</name>
    <dbReference type="NCBI Taxonomy" id="2662261"/>
    <lineage>
        <taxon>Bacteria</taxon>
        <taxon>Bacillati</taxon>
        <taxon>Actinomycetota</taxon>
        <taxon>Actinomycetes</taxon>
        <taxon>Propionibacteriales</taxon>
        <taxon>Propionibacteriaceae</taxon>
        <taxon>Raineyella</taxon>
    </lineage>
</organism>
<protein>
    <recommendedName>
        <fullName evidence="3">Bifunctional glucose-6-phosphate/mannose-6-phosphate isomerase C-terminal domain-containing protein</fullName>
    </recommendedName>
</protein>
<feature type="domain" description="Bifunctional glucose-6-phosphate/mannose-6-phosphate isomerase C-terminal" evidence="3">
    <location>
        <begin position="194"/>
        <end position="337"/>
    </location>
</feature>
<dbReference type="EMBL" id="CP045725">
    <property type="protein sequence ID" value="QGF22492.1"/>
    <property type="molecule type" value="Genomic_DNA"/>
</dbReference>
<gene>
    <name evidence="4" type="ORF">Rai3103_00965</name>
</gene>
<dbReference type="AlphaFoldDB" id="A0A5Q2F6A1"/>
<keyword evidence="5" id="KW-1185">Reference proteome</keyword>
<dbReference type="SUPFAM" id="SSF53697">
    <property type="entry name" value="SIS domain"/>
    <property type="match status" value="1"/>
</dbReference>
<dbReference type="Pfam" id="PF10432">
    <property type="entry name" value="bact-PGI_C"/>
    <property type="match status" value="1"/>
</dbReference>
<evidence type="ECO:0000259" key="3">
    <source>
        <dbReference type="Pfam" id="PF10432"/>
    </source>
</evidence>
<proteinExistence type="inferred from homology"/>
<dbReference type="Gene3D" id="3.40.50.10490">
    <property type="entry name" value="Glucose-6-phosphate isomerase like protein, domain 1"/>
    <property type="match status" value="1"/>
</dbReference>
<dbReference type="GO" id="GO:0004476">
    <property type="term" value="F:mannose-6-phosphate isomerase activity"/>
    <property type="evidence" value="ECO:0007669"/>
    <property type="project" value="InterPro"/>
</dbReference>
<sequence length="342" mass="36272">MADFDDSRLDDRRVLLRYDEGLRRLAESGARLRSEWFGASARIFGLAESDRPRAVIAVGTDARLIRAVLEPTCPVPFVAWPRQGLPGWVGPLDLVLILASEGSDPALIETAQEASRRGARIVITAPEVSSVAEFAASRSTTLIPTSTGDPLAAVMVVLAALHEMRLGPPVSVESIADAADMVAEACSPYVDLSANPAKELACALADAQPLVWGGSVLAARAGRRVASDLRSVSGRAALSADAHDLMAVIEATKPADPFADPFEDGPQADRRPCLVILDDGDTRSDVTRAVASLRTACSRVDVRTDTIEARESEALARYVMLLQRGRFTAAYLGIGLGASSID</sequence>
<dbReference type="InterPro" id="IPR019490">
    <property type="entry name" value="Glu6P/Mann6P_isomerase_C"/>
</dbReference>
<name>A0A5Q2F6A1_9ACTN</name>
<evidence type="ECO:0000313" key="4">
    <source>
        <dbReference type="EMBL" id="QGF22492.1"/>
    </source>
</evidence>
<dbReference type="KEGG" id="rain:Rai3103_00965"/>
<evidence type="ECO:0000256" key="1">
    <source>
        <dbReference type="ARBA" id="ARBA00010523"/>
    </source>
</evidence>
<accession>A0A5Q2F6A1</accession>
<dbReference type="GO" id="GO:0005975">
    <property type="term" value="P:carbohydrate metabolic process"/>
    <property type="evidence" value="ECO:0007669"/>
    <property type="project" value="InterPro"/>
</dbReference>
<dbReference type="GO" id="GO:0004347">
    <property type="term" value="F:glucose-6-phosphate isomerase activity"/>
    <property type="evidence" value="ECO:0007669"/>
    <property type="project" value="InterPro"/>
</dbReference>
<comment type="similarity">
    <text evidence="1">Belongs to the PGI/PMI family.</text>
</comment>
<dbReference type="InterPro" id="IPR046348">
    <property type="entry name" value="SIS_dom_sf"/>
</dbReference>
<dbReference type="RefSeq" id="WP_153571002.1">
    <property type="nucleotide sequence ID" value="NZ_CP045725.1"/>
</dbReference>
<reference evidence="4 5" key="1">
    <citation type="submission" date="2019-10" db="EMBL/GenBank/DDBJ databases">
        <title>Genomic analysis of Raineyella sp. CBA3103.</title>
        <authorList>
            <person name="Roh S.W."/>
        </authorList>
    </citation>
    <scope>NUCLEOTIDE SEQUENCE [LARGE SCALE GENOMIC DNA]</scope>
    <source>
        <strain evidence="4 5">CBA3103</strain>
    </source>
</reference>